<proteinExistence type="predicted"/>
<dbReference type="EMBL" id="FMZK01000013">
    <property type="protein sequence ID" value="SDD92326.1"/>
    <property type="molecule type" value="Genomic_DNA"/>
</dbReference>
<reference evidence="4" key="1">
    <citation type="submission" date="2016-10" db="EMBL/GenBank/DDBJ databases">
        <authorList>
            <person name="Varghese N."/>
            <person name="Submissions S."/>
        </authorList>
    </citation>
    <scope>NUCLEOTIDE SEQUENCE [LARGE SCALE GENOMIC DNA]</scope>
    <source>
        <strain evidence="4">CGMCC 4.3504</strain>
    </source>
</reference>
<organism evidence="3 4">
    <name type="scientific">Streptomyces prasinopilosus</name>
    <dbReference type="NCBI Taxonomy" id="67344"/>
    <lineage>
        <taxon>Bacteria</taxon>
        <taxon>Bacillati</taxon>
        <taxon>Actinomycetota</taxon>
        <taxon>Actinomycetes</taxon>
        <taxon>Kitasatosporales</taxon>
        <taxon>Streptomycetaceae</taxon>
        <taxon>Streptomyces</taxon>
    </lineage>
</organism>
<protein>
    <submittedName>
        <fullName evidence="3">Chitin-binding protein</fullName>
    </submittedName>
</protein>
<sequence>MSVPWSGTAVAHGSVADPVSRGCDCRLRRGSDFQNPAMAHEDPLCRQAWQDNPNAMRNWNGLYRNGSAGDSEAVIPDGRLCSGGRTEGGRSTSMDTAGAWRTTDVDSDLTVRLHDRASHGADSFLVYVTRQGSDPTTQPLTWNDLEPVATTGSYGPGRNHSIPVSTSGCGGRHVVHTIRQASPMDRTYFPCSDVDFG</sequence>
<keyword evidence="1" id="KW-0732">Signal</keyword>
<dbReference type="InterPro" id="IPR014756">
    <property type="entry name" value="Ig_E-set"/>
</dbReference>
<dbReference type="Pfam" id="PF03067">
    <property type="entry name" value="LPMO_10"/>
    <property type="match status" value="1"/>
</dbReference>
<dbReference type="PANTHER" id="PTHR34823:SF1">
    <property type="entry name" value="CHITIN-BINDING TYPE-4 DOMAIN-CONTAINING PROTEIN"/>
    <property type="match status" value="1"/>
</dbReference>
<evidence type="ECO:0000313" key="3">
    <source>
        <dbReference type="EMBL" id="SDD92326.1"/>
    </source>
</evidence>
<gene>
    <name evidence="3" type="ORF">SAMN05216505_113139</name>
</gene>
<evidence type="ECO:0000256" key="1">
    <source>
        <dbReference type="ARBA" id="ARBA00022729"/>
    </source>
</evidence>
<feature type="domain" description="Chitin-binding type-4" evidence="2">
    <location>
        <begin position="12"/>
        <end position="194"/>
    </location>
</feature>
<evidence type="ECO:0000313" key="4">
    <source>
        <dbReference type="Proteomes" id="UP000182100"/>
    </source>
</evidence>
<dbReference type="STRING" id="67344.SAMN05216505_113139"/>
<evidence type="ECO:0000259" key="2">
    <source>
        <dbReference type="Pfam" id="PF03067"/>
    </source>
</evidence>
<keyword evidence="4" id="KW-1185">Reference proteome</keyword>
<dbReference type="InterPro" id="IPR004302">
    <property type="entry name" value="Cellulose/chitin-bd_N"/>
</dbReference>
<dbReference type="InterPro" id="IPR051024">
    <property type="entry name" value="GlcNAc_Chitin_IntDeg"/>
</dbReference>
<dbReference type="Proteomes" id="UP000182100">
    <property type="component" value="Unassembled WGS sequence"/>
</dbReference>
<dbReference type="CDD" id="cd21177">
    <property type="entry name" value="LPMO_AA10"/>
    <property type="match status" value="1"/>
</dbReference>
<dbReference type="Gene3D" id="2.70.50.50">
    <property type="entry name" value="chitin-binding protein cbp21"/>
    <property type="match status" value="1"/>
</dbReference>
<accession>A0A1G6YRZ5</accession>
<dbReference type="AlphaFoldDB" id="A0A1G6YRZ5"/>
<dbReference type="PANTHER" id="PTHR34823">
    <property type="entry name" value="GLCNAC-BINDING PROTEIN A"/>
    <property type="match status" value="1"/>
</dbReference>
<name>A0A1G6YRZ5_9ACTN</name>
<dbReference type="SUPFAM" id="SSF81296">
    <property type="entry name" value="E set domains"/>
    <property type="match status" value="1"/>
</dbReference>